<dbReference type="InterPro" id="IPR050491">
    <property type="entry name" value="AmpC-like"/>
</dbReference>
<comment type="caution">
    <text evidence="4">The sequence shown here is derived from an EMBL/GenBank/DDBJ whole genome shotgun (WGS) entry which is preliminary data.</text>
</comment>
<feature type="signal peptide" evidence="2">
    <location>
        <begin position="1"/>
        <end position="19"/>
    </location>
</feature>
<dbReference type="SUPFAM" id="SSF56601">
    <property type="entry name" value="beta-lactamase/transpeptidase-like"/>
    <property type="match status" value="1"/>
</dbReference>
<keyword evidence="1" id="KW-0802">TPR repeat</keyword>
<dbReference type="PROSITE" id="PS50005">
    <property type="entry name" value="TPR"/>
    <property type="match status" value="1"/>
</dbReference>
<evidence type="ECO:0000256" key="2">
    <source>
        <dbReference type="SAM" id="SignalP"/>
    </source>
</evidence>
<evidence type="ECO:0000313" key="5">
    <source>
        <dbReference type="Proteomes" id="UP001185092"/>
    </source>
</evidence>
<keyword evidence="2" id="KW-0732">Signal</keyword>
<dbReference type="InterPro" id="IPR019734">
    <property type="entry name" value="TPR_rpt"/>
</dbReference>
<dbReference type="SMART" id="SM00028">
    <property type="entry name" value="TPR"/>
    <property type="match status" value="1"/>
</dbReference>
<dbReference type="EMBL" id="JAVDQD010000006">
    <property type="protein sequence ID" value="MDR6241171.1"/>
    <property type="molecule type" value="Genomic_DNA"/>
</dbReference>
<feature type="repeat" description="TPR" evidence="1">
    <location>
        <begin position="456"/>
        <end position="489"/>
    </location>
</feature>
<dbReference type="Pfam" id="PF00144">
    <property type="entry name" value="Beta-lactamase"/>
    <property type="match status" value="1"/>
</dbReference>
<sequence>MKNLFLALPLLFLSFNSIAEKEHNEVKSTDEKLEYILHLADTIRTICNTPGAGIAIVYNNEIIYNKGIGYRDREKELPVTENTMFAIGSCSKAFTGTIAAKLVEKELLNWNDPVIKHVPEFKLKEDYVTKNVMLKDLLTHMTGIGRYDDLWYDKSMSQEEILEQLQYLEFDHSLREKYSYNNLMYMMAGIMEERASGKSWHQLIKEEIFMPLSMNSSVTTYDEFMNYEEKSIGYKPDGVARAPHKNIDVVGAAGSIGSTPKDMAQWVKMFTNKGILNDEIFLKEEQYNYVTSPSSLIDPIKLIGYSIGWAVIYKDGVKILEHQGAIDGQNSHILIIPEKGFGIAIMTNHRSEFKQTIAKYAKNIFVDDDYTRDYKNEARLLSIRQAKMLFDPLFSLFKNGKHRKALDYFYEYKKGVENPAFEETLNAIGYELIGLEKNKAALEVFKLNAIENPEAWNVWDSLGEGYENLEDYENAIINYKKSLEFNPNNTHAKAKIEEFEKTTPKKTKSN</sequence>
<evidence type="ECO:0000313" key="4">
    <source>
        <dbReference type="EMBL" id="MDR6241171.1"/>
    </source>
</evidence>
<dbReference type="PANTHER" id="PTHR46825">
    <property type="entry name" value="D-ALANYL-D-ALANINE-CARBOXYPEPTIDASE/ENDOPEPTIDASE AMPH"/>
    <property type="match status" value="1"/>
</dbReference>
<feature type="chain" id="PRO_5041916398" evidence="2">
    <location>
        <begin position="20"/>
        <end position="510"/>
    </location>
</feature>
<proteinExistence type="predicted"/>
<dbReference type="InterPro" id="IPR001466">
    <property type="entry name" value="Beta-lactam-related"/>
</dbReference>
<organism evidence="4 5">
    <name type="scientific">Aureibacter tunicatorum</name>
    <dbReference type="NCBI Taxonomy" id="866807"/>
    <lineage>
        <taxon>Bacteria</taxon>
        <taxon>Pseudomonadati</taxon>
        <taxon>Bacteroidota</taxon>
        <taxon>Cytophagia</taxon>
        <taxon>Cytophagales</taxon>
        <taxon>Persicobacteraceae</taxon>
        <taxon>Aureibacter</taxon>
    </lineage>
</organism>
<name>A0AAE3XSN9_9BACT</name>
<dbReference type="InterPro" id="IPR011990">
    <property type="entry name" value="TPR-like_helical_dom_sf"/>
</dbReference>
<keyword evidence="5" id="KW-1185">Reference proteome</keyword>
<evidence type="ECO:0000259" key="3">
    <source>
        <dbReference type="Pfam" id="PF00144"/>
    </source>
</evidence>
<dbReference type="RefSeq" id="WP_309941742.1">
    <property type="nucleotide sequence ID" value="NZ_AP025305.1"/>
</dbReference>
<dbReference type="PANTHER" id="PTHR46825:SF15">
    <property type="entry name" value="BETA-LACTAMASE-RELATED DOMAIN-CONTAINING PROTEIN"/>
    <property type="match status" value="1"/>
</dbReference>
<dbReference type="Gene3D" id="1.25.40.10">
    <property type="entry name" value="Tetratricopeptide repeat domain"/>
    <property type="match status" value="1"/>
</dbReference>
<dbReference type="SUPFAM" id="SSF48452">
    <property type="entry name" value="TPR-like"/>
    <property type="match status" value="1"/>
</dbReference>
<evidence type="ECO:0000256" key="1">
    <source>
        <dbReference type="PROSITE-ProRule" id="PRU00339"/>
    </source>
</evidence>
<reference evidence="4" key="1">
    <citation type="submission" date="2023-07" db="EMBL/GenBank/DDBJ databases">
        <title>Genomic Encyclopedia of Type Strains, Phase IV (KMG-IV): sequencing the most valuable type-strain genomes for metagenomic binning, comparative biology and taxonomic classification.</title>
        <authorList>
            <person name="Goeker M."/>
        </authorList>
    </citation>
    <scope>NUCLEOTIDE SEQUENCE</scope>
    <source>
        <strain evidence="4">DSM 26174</strain>
    </source>
</reference>
<protein>
    <submittedName>
        <fullName evidence="4">CubicO group peptidase (Beta-lactamase class C family)</fullName>
    </submittedName>
</protein>
<dbReference type="AlphaFoldDB" id="A0AAE3XSN9"/>
<accession>A0AAE3XSN9</accession>
<dbReference type="Proteomes" id="UP001185092">
    <property type="component" value="Unassembled WGS sequence"/>
</dbReference>
<dbReference type="Gene3D" id="3.40.710.10">
    <property type="entry name" value="DD-peptidase/beta-lactamase superfamily"/>
    <property type="match status" value="1"/>
</dbReference>
<gene>
    <name evidence="4" type="ORF">HNQ88_004247</name>
</gene>
<dbReference type="InterPro" id="IPR012338">
    <property type="entry name" value="Beta-lactam/transpept-like"/>
</dbReference>
<feature type="domain" description="Beta-lactamase-related" evidence="3">
    <location>
        <begin position="47"/>
        <end position="352"/>
    </location>
</feature>